<evidence type="ECO:0000313" key="2">
    <source>
        <dbReference type="EMBL" id="PLW22672.1"/>
    </source>
</evidence>
<organism evidence="2 3">
    <name type="scientific">Puccinia coronata f. sp. avenae</name>
    <dbReference type="NCBI Taxonomy" id="200324"/>
    <lineage>
        <taxon>Eukaryota</taxon>
        <taxon>Fungi</taxon>
        <taxon>Dikarya</taxon>
        <taxon>Basidiomycota</taxon>
        <taxon>Pucciniomycotina</taxon>
        <taxon>Pucciniomycetes</taxon>
        <taxon>Pucciniales</taxon>
        <taxon>Pucciniaceae</taxon>
        <taxon>Puccinia</taxon>
    </lineage>
</organism>
<comment type="caution">
    <text evidence="2">The sequence shown here is derived from an EMBL/GenBank/DDBJ whole genome shotgun (WGS) entry which is preliminary data.</text>
</comment>
<sequence>MELNSESGGGTDQVNTFGLQQLTDPFPFSGPSISHSSGHSIGQRGGLVKLDISSNRRAWGLGGRRGAPHREAAASEGGRRALWSGSPGPSASTGVDSLPAPHLEDVVQAREFQPAAASSAATEYPSMSTPPTLAHPSLSRYINRALNNRKTNDSHV</sequence>
<feature type="compositionally biased region" description="Basic and acidic residues" evidence="1">
    <location>
        <begin position="68"/>
        <end position="79"/>
    </location>
</feature>
<feature type="compositionally biased region" description="Low complexity" evidence="1">
    <location>
        <begin position="25"/>
        <end position="42"/>
    </location>
</feature>
<feature type="compositionally biased region" description="Polar residues" evidence="1">
    <location>
        <begin position="119"/>
        <end position="131"/>
    </location>
</feature>
<feature type="region of interest" description="Disordered" evidence="1">
    <location>
        <begin position="1"/>
        <end position="44"/>
    </location>
</feature>
<reference evidence="2 3" key="1">
    <citation type="submission" date="2017-11" db="EMBL/GenBank/DDBJ databases">
        <title>De novo assembly and phasing of dikaryotic genomes from two isolates of Puccinia coronata f. sp. avenae, the causal agent of oat crown rust.</title>
        <authorList>
            <person name="Miller M.E."/>
            <person name="Zhang Y."/>
            <person name="Omidvar V."/>
            <person name="Sperschneider J."/>
            <person name="Schwessinger B."/>
            <person name="Raley C."/>
            <person name="Palmer J.M."/>
            <person name="Garnica D."/>
            <person name="Upadhyaya N."/>
            <person name="Rathjen J."/>
            <person name="Taylor J.M."/>
            <person name="Park R.F."/>
            <person name="Dodds P.N."/>
            <person name="Hirsch C.D."/>
            <person name="Kianian S.F."/>
            <person name="Figueroa M."/>
        </authorList>
    </citation>
    <scope>NUCLEOTIDE SEQUENCE [LARGE SCALE GENOMIC DNA]</scope>
    <source>
        <strain evidence="2">12SD80</strain>
    </source>
</reference>
<evidence type="ECO:0000256" key="1">
    <source>
        <dbReference type="SAM" id="MobiDB-lite"/>
    </source>
</evidence>
<accession>A0A2N5TB15</accession>
<protein>
    <submittedName>
        <fullName evidence="2">Uncharacterized protein</fullName>
    </submittedName>
</protein>
<name>A0A2N5TB15_9BASI</name>
<proteinExistence type="predicted"/>
<gene>
    <name evidence="2" type="ORF">PCASD_12848</name>
</gene>
<evidence type="ECO:0000313" key="3">
    <source>
        <dbReference type="Proteomes" id="UP000235392"/>
    </source>
</evidence>
<dbReference type="AlphaFoldDB" id="A0A2N5TB15"/>
<dbReference type="Proteomes" id="UP000235392">
    <property type="component" value="Unassembled WGS sequence"/>
</dbReference>
<feature type="region of interest" description="Disordered" evidence="1">
    <location>
        <begin position="58"/>
        <end position="101"/>
    </location>
</feature>
<feature type="region of interest" description="Disordered" evidence="1">
    <location>
        <begin position="113"/>
        <end position="137"/>
    </location>
</feature>
<feature type="compositionally biased region" description="Polar residues" evidence="1">
    <location>
        <begin position="1"/>
        <end position="23"/>
    </location>
</feature>
<dbReference type="EMBL" id="PGCI01000656">
    <property type="protein sequence ID" value="PLW22672.1"/>
    <property type="molecule type" value="Genomic_DNA"/>
</dbReference>